<keyword evidence="2" id="KW-0813">Transport</keyword>
<name>A0A7Z0QD89_9BRAD</name>
<evidence type="ECO:0000256" key="3">
    <source>
        <dbReference type="ARBA" id="ARBA00022475"/>
    </source>
</evidence>
<protein>
    <submittedName>
        <fullName evidence="8">ABC transporter permease</fullName>
    </submittedName>
</protein>
<evidence type="ECO:0000256" key="7">
    <source>
        <dbReference type="SAM" id="Phobius"/>
    </source>
</evidence>
<dbReference type="PANTHER" id="PTHR43163">
    <property type="entry name" value="DIPEPTIDE TRANSPORT SYSTEM PERMEASE PROTEIN DPPB-RELATED"/>
    <property type="match status" value="1"/>
</dbReference>
<dbReference type="EMBL" id="CP088280">
    <property type="protein sequence ID" value="UGX92628.1"/>
    <property type="molecule type" value="Genomic_DNA"/>
</dbReference>
<evidence type="ECO:0000256" key="2">
    <source>
        <dbReference type="ARBA" id="ARBA00022448"/>
    </source>
</evidence>
<dbReference type="GO" id="GO:0005886">
    <property type="term" value="C:plasma membrane"/>
    <property type="evidence" value="ECO:0007669"/>
    <property type="project" value="UniProtKB-SubCell"/>
</dbReference>
<feature type="transmembrane region" description="Helical" evidence="7">
    <location>
        <begin position="127"/>
        <end position="147"/>
    </location>
</feature>
<evidence type="ECO:0000256" key="6">
    <source>
        <dbReference type="ARBA" id="ARBA00023136"/>
    </source>
</evidence>
<dbReference type="Proteomes" id="UP000564836">
    <property type="component" value="Chromosome"/>
</dbReference>
<reference evidence="9 10" key="3">
    <citation type="journal article" date="2022" name="Int. J. Syst. Evol. Microbiol.">
        <title>Strains of Bradyrhizobium barranii sp. nov. associated with legumes native to Canada are symbionts of soybeans and belong to different subspecies (subsp. barranii subsp. nov. and subsp. apii subsp. nov.) and symbiovars (sv. glycinearum and sv. septentrionale).</title>
        <authorList>
            <person name="Bromfield E.S.P."/>
            <person name="Cloutier S."/>
            <person name="Wasai-Hara S."/>
            <person name="Minamisawa K."/>
        </authorList>
    </citation>
    <scope>NUCLEOTIDE SEQUENCE [LARGE SCALE GENOMIC DNA]</scope>
    <source>
        <strain evidence="9 10">323S2</strain>
    </source>
</reference>
<evidence type="ECO:0000256" key="5">
    <source>
        <dbReference type="ARBA" id="ARBA00022989"/>
    </source>
</evidence>
<keyword evidence="6 7" id="KW-0472">Membrane</keyword>
<proteinExistence type="predicted"/>
<reference evidence="8" key="2">
    <citation type="submission" date="2020-06" db="EMBL/GenBank/DDBJ databases">
        <title>Whole Genome Sequence of Bradyrhizobium sp. Strain 323S2.</title>
        <authorList>
            <person name="Bromfield E.S.P."/>
        </authorList>
    </citation>
    <scope>NUCLEOTIDE SEQUENCE [LARGE SCALE GENOMIC DNA]</scope>
    <source>
        <strain evidence="8">323S2</strain>
    </source>
</reference>
<organism evidence="8">
    <name type="scientific">Bradyrhizobium barranii subsp. barranii</name>
    <dbReference type="NCBI Taxonomy" id="2823807"/>
    <lineage>
        <taxon>Bacteria</taxon>
        <taxon>Pseudomonadati</taxon>
        <taxon>Pseudomonadota</taxon>
        <taxon>Alphaproteobacteria</taxon>
        <taxon>Hyphomicrobiales</taxon>
        <taxon>Nitrobacteraceae</taxon>
        <taxon>Bradyrhizobium</taxon>
        <taxon>Bradyrhizobium barranii</taxon>
    </lineage>
</organism>
<dbReference type="SUPFAM" id="SSF161098">
    <property type="entry name" value="MetI-like"/>
    <property type="match status" value="1"/>
</dbReference>
<dbReference type="InterPro" id="IPR035906">
    <property type="entry name" value="MetI-like_sf"/>
</dbReference>
<feature type="transmembrane region" description="Helical" evidence="7">
    <location>
        <begin position="49"/>
        <end position="76"/>
    </location>
</feature>
<feature type="transmembrane region" description="Helical" evidence="7">
    <location>
        <begin position="88"/>
        <end position="115"/>
    </location>
</feature>
<dbReference type="EMBL" id="JACBFH010000001">
    <property type="protein sequence ID" value="NYY91380.1"/>
    <property type="molecule type" value="Genomic_DNA"/>
</dbReference>
<comment type="subcellular location">
    <subcellularLocation>
        <location evidence="1">Cell membrane</location>
        <topology evidence="1">Multi-pass membrane protein</topology>
    </subcellularLocation>
</comment>
<sequence length="152" mass="15811">MRAAYSGELGLDRPILSQYLVYLHNIVRGSLGVSYVYRQDALGVVLSHLPLTLILTGSAFTLAAVTGIAGGIAAAVLPSSIIGRACTIGTVVGLCVPSFFLAIVLMLVFSIQLNWLPTGGAESWRSLILPAVTMAAASSAVLARYTCGFHGS</sequence>
<gene>
    <name evidence="9" type="ORF">G6321_00044435</name>
    <name evidence="8" type="ORF">G6321_23945</name>
</gene>
<keyword evidence="5 7" id="KW-1133">Transmembrane helix</keyword>
<evidence type="ECO:0000256" key="1">
    <source>
        <dbReference type="ARBA" id="ARBA00004651"/>
    </source>
</evidence>
<dbReference type="AlphaFoldDB" id="A0A7Z0QD89"/>
<evidence type="ECO:0000313" key="10">
    <source>
        <dbReference type="Proteomes" id="UP000564836"/>
    </source>
</evidence>
<evidence type="ECO:0000256" key="4">
    <source>
        <dbReference type="ARBA" id="ARBA00022692"/>
    </source>
</evidence>
<dbReference type="GO" id="GO:0071916">
    <property type="term" value="F:dipeptide transmembrane transporter activity"/>
    <property type="evidence" value="ECO:0007669"/>
    <property type="project" value="TreeGrafter"/>
</dbReference>
<keyword evidence="3" id="KW-1003">Cell membrane</keyword>
<keyword evidence="4 7" id="KW-0812">Transmembrane</keyword>
<evidence type="ECO:0000313" key="8">
    <source>
        <dbReference type="EMBL" id="NYY91380.1"/>
    </source>
</evidence>
<dbReference type="PANTHER" id="PTHR43163:SF6">
    <property type="entry name" value="DIPEPTIDE TRANSPORT SYSTEM PERMEASE PROTEIN DPPB-RELATED"/>
    <property type="match status" value="1"/>
</dbReference>
<evidence type="ECO:0000313" key="9">
    <source>
        <dbReference type="EMBL" id="UGX92628.1"/>
    </source>
</evidence>
<accession>A0A7Z0QD89</accession>
<reference evidence="9 10" key="1">
    <citation type="journal article" date="2017" name="Syst. Appl. Microbiol.">
        <title>Soybeans inoculated with root zone soils of Canadian native legumes harbour diverse and novel Bradyrhizobium spp. that possess agricultural potential.</title>
        <authorList>
            <person name="Bromfield E.S.P."/>
            <person name="Cloutier S."/>
            <person name="Tambong J.T."/>
            <person name="Tran Thi T.V."/>
        </authorList>
    </citation>
    <scope>NUCLEOTIDE SEQUENCE [LARGE SCALE GENOMIC DNA]</scope>
    <source>
        <strain evidence="9 10">323S2</strain>
    </source>
</reference>